<accession>A0A6N6MFC2</accession>
<keyword evidence="2" id="KW-0732">Signal</keyword>
<evidence type="ECO:0000256" key="1">
    <source>
        <dbReference type="PROSITE-ProRule" id="PRU00339"/>
    </source>
</evidence>
<comment type="caution">
    <text evidence="3">The sequence shown here is derived from an EMBL/GenBank/DDBJ whole genome shotgun (WGS) entry which is preliminary data.</text>
</comment>
<reference evidence="3 4" key="1">
    <citation type="submission" date="2019-09" db="EMBL/GenBank/DDBJ databases">
        <authorList>
            <person name="Cao W.R."/>
        </authorList>
    </citation>
    <scope>NUCLEOTIDE SEQUENCE [LARGE SCALE GENOMIC DNA]</scope>
    <source>
        <strain evidence="3 4">B1N29</strain>
    </source>
</reference>
<dbReference type="SUPFAM" id="SSF48452">
    <property type="entry name" value="TPR-like"/>
    <property type="match status" value="2"/>
</dbReference>
<dbReference type="Pfam" id="PF13181">
    <property type="entry name" value="TPR_8"/>
    <property type="match status" value="1"/>
</dbReference>
<gene>
    <name evidence="3" type="ORF">F6U93_10605</name>
</gene>
<evidence type="ECO:0000256" key="2">
    <source>
        <dbReference type="SAM" id="SignalP"/>
    </source>
</evidence>
<evidence type="ECO:0000313" key="3">
    <source>
        <dbReference type="EMBL" id="KAB1067489.1"/>
    </source>
</evidence>
<keyword evidence="4" id="KW-1185">Reference proteome</keyword>
<sequence>MSKILLFVLLPCLGFSQGNFAEVDALFQEKQYHDAELFLTKYLKNHPNNLEVKSLLGDAYGYQKKWDNAINCYEEVLEKDKTKAKYFYNYGSILAMMAMENRLKAMAYIGDMKVAFLKAAELDKKHINTRWALVQYYMHLPGIVGGSKEKALQYAQELEQLSKVDGYLAKGFIYKYDDDFEEAEIYYKKAVKVGGSLTCYLELMKLYEQENLHEKALETVEIAKQHLQDNALNYQLGRLSASYQIAHKKGITSLENYLKKFSDKDQIPKASAHYRLAQIYRYQEHKNQALKHINLALKELPSEERFSDEKEHILDM</sequence>
<dbReference type="RefSeq" id="WP_150939599.1">
    <property type="nucleotide sequence ID" value="NZ_WAAT01000046.1"/>
</dbReference>
<dbReference type="Pfam" id="PF13174">
    <property type="entry name" value="TPR_6"/>
    <property type="match status" value="1"/>
</dbReference>
<dbReference type="PROSITE" id="PS50005">
    <property type="entry name" value="TPR"/>
    <property type="match status" value="2"/>
</dbReference>
<protein>
    <submittedName>
        <fullName evidence="3">Tetratricopeptide repeat protein</fullName>
    </submittedName>
</protein>
<dbReference type="AlphaFoldDB" id="A0A6N6MFC2"/>
<proteinExistence type="predicted"/>
<dbReference type="Gene3D" id="1.25.40.10">
    <property type="entry name" value="Tetratricopeptide repeat domain"/>
    <property type="match status" value="1"/>
</dbReference>
<dbReference type="InterPro" id="IPR011990">
    <property type="entry name" value="TPR-like_helical_dom_sf"/>
</dbReference>
<feature type="chain" id="PRO_5027066992" evidence="2">
    <location>
        <begin position="22"/>
        <end position="316"/>
    </location>
</feature>
<dbReference type="EMBL" id="WAAT01000046">
    <property type="protein sequence ID" value="KAB1067489.1"/>
    <property type="molecule type" value="Genomic_DNA"/>
</dbReference>
<keyword evidence="1" id="KW-0802">TPR repeat</keyword>
<organism evidence="3 4">
    <name type="scientific">Pseudotamlana haliotis</name>
    <dbReference type="NCBI Taxonomy" id="2614804"/>
    <lineage>
        <taxon>Bacteria</taxon>
        <taxon>Pseudomonadati</taxon>
        <taxon>Bacteroidota</taxon>
        <taxon>Flavobacteriia</taxon>
        <taxon>Flavobacteriales</taxon>
        <taxon>Flavobacteriaceae</taxon>
        <taxon>Pseudotamlana</taxon>
    </lineage>
</organism>
<dbReference type="Proteomes" id="UP000441333">
    <property type="component" value="Unassembled WGS sequence"/>
</dbReference>
<dbReference type="SMART" id="SM00028">
    <property type="entry name" value="TPR"/>
    <property type="match status" value="3"/>
</dbReference>
<feature type="signal peptide" evidence="2">
    <location>
        <begin position="1"/>
        <end position="21"/>
    </location>
</feature>
<feature type="repeat" description="TPR" evidence="1">
    <location>
        <begin position="50"/>
        <end position="83"/>
    </location>
</feature>
<dbReference type="InterPro" id="IPR019734">
    <property type="entry name" value="TPR_rpt"/>
</dbReference>
<feature type="repeat" description="TPR" evidence="1">
    <location>
        <begin position="270"/>
        <end position="303"/>
    </location>
</feature>
<name>A0A6N6MFC2_9FLAO</name>
<evidence type="ECO:0000313" key="4">
    <source>
        <dbReference type="Proteomes" id="UP000441333"/>
    </source>
</evidence>